<dbReference type="Proteomes" id="UP000009234">
    <property type="component" value="Chromosome"/>
</dbReference>
<reference evidence="1 2" key="2">
    <citation type="journal article" date="2012" name="Stand. Genomic Sci.">
        <title>Complete genome sequence of the sulfate-reducing firmicute Desulfotomaculum ruminis type strain (DL(T)).</title>
        <authorList>
            <person name="Spring S."/>
            <person name="Visser M."/>
            <person name="Lu M."/>
            <person name="Copeland A."/>
            <person name="Lapidus A."/>
            <person name="Lucas S."/>
            <person name="Cheng J.F."/>
            <person name="Han C."/>
            <person name="Tapia R."/>
            <person name="Goodwin L.A."/>
            <person name="Pitluck S."/>
            <person name="Ivanova N."/>
            <person name="Land M."/>
            <person name="Hauser L."/>
            <person name="Larimer F."/>
            <person name="Rohde M."/>
            <person name="Goker M."/>
            <person name="Detter J.C."/>
            <person name="Kyrpides N.C."/>
            <person name="Woyke T."/>
            <person name="Schaap P.J."/>
            <person name="Plugge C.M."/>
            <person name="Muyzer G."/>
            <person name="Kuever J."/>
            <person name="Pereira I.A."/>
            <person name="Parshina S.N."/>
            <person name="Bernier-Latmani R."/>
            <person name="Stams A.J."/>
            <person name="Klenk H.P."/>
        </authorList>
    </citation>
    <scope>NUCLEOTIDE SEQUENCE [LARGE SCALE GENOMIC DNA]</scope>
    <source>
        <strain evidence="2">ATCC 23193 / DSM 2154 / NCIB 8452 / DL</strain>
    </source>
</reference>
<dbReference type="OrthoDB" id="9780944at2"/>
<gene>
    <name evidence="1" type="ordered locus">Desru_0921</name>
</gene>
<sequence>MKRVVSVSLGSSKRDHSVQVEILGERFEISRLGTDGDINKAVKILQELDGTIDAIGLGGIDIYLYAGRQRYVIQDGLRLMKAVQKTPVVDGSGLKNTLERQTIHYLAQQGMLKNGCKVLMASAMDRFGMAEALERLGCQLILGDLMFSLGVRIPIYSLERLQSIAAKLMPLVSRLPFHMFYPTGVQQEEPLSKGDKYAGYYLGAEVVAGDYHLIRKYLPEKLAGQMIITNTTTAADVELLKERGAGSLVTTTPEFQGRTFGTNVMEAVFLALLEKNWSEVTAEEYDRMLQKLNWCPRVVRFQQETQQAL</sequence>
<evidence type="ECO:0008006" key="3">
    <source>
        <dbReference type="Google" id="ProtNLM"/>
    </source>
</evidence>
<organism evidence="1 2">
    <name type="scientific">Desulforamulus ruminis (strain ATCC 23193 / DSM 2154 / NCIMB 8452 / DL)</name>
    <name type="common">Desulfotomaculum ruminis</name>
    <dbReference type="NCBI Taxonomy" id="696281"/>
    <lineage>
        <taxon>Bacteria</taxon>
        <taxon>Bacillati</taxon>
        <taxon>Bacillota</taxon>
        <taxon>Clostridia</taxon>
        <taxon>Eubacteriales</taxon>
        <taxon>Peptococcaceae</taxon>
        <taxon>Desulforamulus</taxon>
    </lineage>
</organism>
<name>F6DJY3_DESRL</name>
<dbReference type="STRING" id="696281.Desru_0921"/>
<dbReference type="AlphaFoldDB" id="F6DJY3"/>
<reference evidence="2" key="1">
    <citation type="submission" date="2011-05" db="EMBL/GenBank/DDBJ databases">
        <title>Complete sequence of Desulfotomaculum ruminis DSM 2154.</title>
        <authorList>
            <person name="Lucas S."/>
            <person name="Copeland A."/>
            <person name="Lapidus A."/>
            <person name="Cheng J.-F."/>
            <person name="Goodwin L."/>
            <person name="Pitluck S."/>
            <person name="Lu M."/>
            <person name="Detter J.C."/>
            <person name="Han C."/>
            <person name="Tapia R."/>
            <person name="Land M."/>
            <person name="Hauser L."/>
            <person name="Kyrpides N."/>
            <person name="Ivanova N."/>
            <person name="Mikhailova N."/>
            <person name="Pagani I."/>
            <person name="Stams A.J.M."/>
            <person name="Plugge C.M."/>
            <person name="Muyzer G."/>
            <person name="Kuever J."/>
            <person name="Parshina S.N."/>
            <person name="Ivanova A.E."/>
            <person name="Nazina T.N."/>
            <person name="Brambilla E."/>
            <person name="Spring S."/>
            <person name="Klenk H.-P."/>
            <person name="Woyke T."/>
        </authorList>
    </citation>
    <scope>NUCLEOTIDE SEQUENCE [LARGE SCALE GENOMIC DNA]</scope>
    <source>
        <strain evidence="2">ATCC 23193 / DSM 2154 / NCIB 8452 / DL</strain>
    </source>
</reference>
<dbReference type="RefSeq" id="WP_013840968.1">
    <property type="nucleotide sequence ID" value="NC_015589.1"/>
</dbReference>
<keyword evidence="2" id="KW-1185">Reference proteome</keyword>
<evidence type="ECO:0000313" key="2">
    <source>
        <dbReference type="Proteomes" id="UP000009234"/>
    </source>
</evidence>
<dbReference type="eggNOG" id="COG5322">
    <property type="taxonomic scope" value="Bacteria"/>
</dbReference>
<dbReference type="EMBL" id="CP002780">
    <property type="protein sequence ID" value="AEG59197.1"/>
    <property type="molecule type" value="Genomic_DNA"/>
</dbReference>
<evidence type="ECO:0000313" key="1">
    <source>
        <dbReference type="EMBL" id="AEG59197.1"/>
    </source>
</evidence>
<proteinExistence type="predicted"/>
<dbReference type="HOGENOM" id="CLU_1007311_0_0_9"/>
<accession>F6DJY3</accession>
<dbReference type="KEGG" id="dru:Desru_0921"/>
<protein>
    <recommendedName>
        <fullName evidence="3">Quinate 5-dehydrogenase</fullName>
    </recommendedName>
</protein>